<comment type="similarity">
    <text evidence="2">Belongs to the peroxisomal membrane protein PXMP2/4 family.</text>
</comment>
<dbReference type="EMBL" id="JALLBG020000087">
    <property type="protein sequence ID" value="KAL3766281.1"/>
    <property type="molecule type" value="Genomic_DNA"/>
</dbReference>
<dbReference type="PANTHER" id="PTHR11266">
    <property type="entry name" value="PEROXISOMAL MEMBRANE PROTEIN 2, PXMP2 MPV17"/>
    <property type="match status" value="1"/>
</dbReference>
<feature type="signal peptide" evidence="7">
    <location>
        <begin position="1"/>
        <end position="22"/>
    </location>
</feature>
<evidence type="ECO:0000256" key="2">
    <source>
        <dbReference type="ARBA" id="ARBA00006824"/>
    </source>
</evidence>
<accession>A0ABD3MWE9</accession>
<evidence type="ECO:0000256" key="6">
    <source>
        <dbReference type="SAM" id="MobiDB-lite"/>
    </source>
</evidence>
<dbReference type="GO" id="GO:0016020">
    <property type="term" value="C:membrane"/>
    <property type="evidence" value="ECO:0007669"/>
    <property type="project" value="UniProtKB-SubCell"/>
</dbReference>
<gene>
    <name evidence="8" type="ORF">ACHAWU_005673</name>
</gene>
<dbReference type="PANTHER" id="PTHR11266:SF80">
    <property type="entry name" value="PEROXISOMAL MEMBRANE PROTEIN 2"/>
    <property type="match status" value="1"/>
</dbReference>
<keyword evidence="7" id="KW-0732">Signal</keyword>
<evidence type="ECO:0000256" key="7">
    <source>
        <dbReference type="SAM" id="SignalP"/>
    </source>
</evidence>
<feature type="region of interest" description="Disordered" evidence="6">
    <location>
        <begin position="106"/>
        <end position="149"/>
    </location>
</feature>
<organism evidence="8 9">
    <name type="scientific">Discostella pseudostelligera</name>
    <dbReference type="NCBI Taxonomy" id="259834"/>
    <lineage>
        <taxon>Eukaryota</taxon>
        <taxon>Sar</taxon>
        <taxon>Stramenopiles</taxon>
        <taxon>Ochrophyta</taxon>
        <taxon>Bacillariophyta</taxon>
        <taxon>Coscinodiscophyceae</taxon>
        <taxon>Thalassiosirophycidae</taxon>
        <taxon>Stephanodiscales</taxon>
        <taxon>Stephanodiscaceae</taxon>
        <taxon>Discostella</taxon>
    </lineage>
</organism>
<dbReference type="AlphaFoldDB" id="A0ABD3MWE9"/>
<sequence length="475" mass="51543">MQFDHRCIGILIVLLAIAITDASVVPRRAVLGFSSNVQRKRSSSSSTTPTSGSNSSRFTAPSSPSSSSAVSAATINARELFDGTFYSSDSVVDEDENIIDDNHEEKDGHVLDHNGAQEHHTSRGSNTLWGMINDGRPNSSSATSKSNNNNSIPSVASRIIDQFSNNTSNHPAILLSAIIAALITSRRGLWLRSFKSTLRLLSSLSSWYLSRLEISPLLTKCITGGIIAWIGDYGAQLFEYKLLMKKLEQRLESSSSMLTSVGGGEGGGALKASSSDSLFLRAGASDNAYQHYHQHHPQHHHQQQHTSATTAVATPLSIHNKKTKNIYDYRRGLARFLECLLVSSPLMHYGYELFEYVLPVVAGDGLYRSLAALSHVVADSVFLDGIFVCTGIIATGLLEGHSLRRHVLPNLRNVYLPTMKASVCTSSALIPLQFLSFRFLPVQLRVLSVNAVDLIWTGVVSFVSHSGGGVGEMEA</sequence>
<evidence type="ECO:0000313" key="8">
    <source>
        <dbReference type="EMBL" id="KAL3766281.1"/>
    </source>
</evidence>
<protein>
    <submittedName>
        <fullName evidence="8">Uncharacterized protein</fullName>
    </submittedName>
</protein>
<comment type="subcellular location">
    <subcellularLocation>
        <location evidence="1">Membrane</location>
        <topology evidence="1">Multi-pass membrane protein</topology>
    </subcellularLocation>
</comment>
<evidence type="ECO:0000256" key="1">
    <source>
        <dbReference type="ARBA" id="ARBA00004141"/>
    </source>
</evidence>
<comment type="caution">
    <text evidence="8">The sequence shown here is derived from an EMBL/GenBank/DDBJ whole genome shotgun (WGS) entry which is preliminary data.</text>
</comment>
<keyword evidence="4" id="KW-1133">Transmembrane helix</keyword>
<reference evidence="8 9" key="1">
    <citation type="submission" date="2024-10" db="EMBL/GenBank/DDBJ databases">
        <title>Updated reference genomes for cyclostephanoid diatoms.</title>
        <authorList>
            <person name="Roberts W.R."/>
            <person name="Alverson A.J."/>
        </authorList>
    </citation>
    <scope>NUCLEOTIDE SEQUENCE [LARGE SCALE GENOMIC DNA]</scope>
    <source>
        <strain evidence="8 9">AJA232-27</strain>
    </source>
</reference>
<feature type="compositionally biased region" description="Low complexity" evidence="6">
    <location>
        <begin position="138"/>
        <end position="149"/>
    </location>
</feature>
<feature type="compositionally biased region" description="Low complexity" evidence="6">
    <location>
        <begin position="43"/>
        <end position="68"/>
    </location>
</feature>
<keyword evidence="5" id="KW-0472">Membrane</keyword>
<feature type="chain" id="PRO_5044795937" evidence="7">
    <location>
        <begin position="23"/>
        <end position="475"/>
    </location>
</feature>
<name>A0ABD3MWE9_9STRA</name>
<dbReference type="InterPro" id="IPR007248">
    <property type="entry name" value="Mpv17_PMP22"/>
</dbReference>
<dbReference type="Pfam" id="PF04117">
    <property type="entry name" value="Mpv17_PMP22"/>
    <property type="match status" value="1"/>
</dbReference>
<proteinExistence type="inferred from homology"/>
<feature type="region of interest" description="Disordered" evidence="6">
    <location>
        <begin position="36"/>
        <end position="68"/>
    </location>
</feature>
<evidence type="ECO:0000256" key="5">
    <source>
        <dbReference type="ARBA" id="ARBA00023136"/>
    </source>
</evidence>
<keyword evidence="3" id="KW-0812">Transmembrane</keyword>
<evidence type="ECO:0000256" key="3">
    <source>
        <dbReference type="ARBA" id="ARBA00022692"/>
    </source>
</evidence>
<evidence type="ECO:0000256" key="4">
    <source>
        <dbReference type="ARBA" id="ARBA00022989"/>
    </source>
</evidence>
<keyword evidence="9" id="KW-1185">Reference proteome</keyword>
<dbReference type="Proteomes" id="UP001530293">
    <property type="component" value="Unassembled WGS sequence"/>
</dbReference>
<evidence type="ECO:0000313" key="9">
    <source>
        <dbReference type="Proteomes" id="UP001530293"/>
    </source>
</evidence>
<feature type="compositionally biased region" description="Basic and acidic residues" evidence="6">
    <location>
        <begin position="106"/>
        <end position="121"/>
    </location>
</feature>